<evidence type="ECO:0000313" key="3">
    <source>
        <dbReference type="EMBL" id="VFK58588.1"/>
    </source>
</evidence>
<sequence length="76" mass="8623">MQAPDHTRELNSDLPVVGVRHFGLRVPSIVEARKHLEAAGLASDVEVKHGRTEIDYFFIRDPDGIFIEIVQDDRNL</sequence>
<dbReference type="Gene3D" id="3.10.180.10">
    <property type="entry name" value="2,3-Dihydroxybiphenyl 1,2-Dioxygenase, domain 1"/>
    <property type="match status" value="1"/>
</dbReference>
<dbReference type="InterPro" id="IPR029068">
    <property type="entry name" value="Glyas_Bleomycin-R_OHBP_Dase"/>
</dbReference>
<dbReference type="PROSITE" id="PS51819">
    <property type="entry name" value="VOC"/>
    <property type="match status" value="1"/>
</dbReference>
<dbReference type="EMBL" id="CAADFX010000086">
    <property type="protein sequence ID" value="VFK58588.1"/>
    <property type="molecule type" value="Genomic_DNA"/>
</dbReference>
<evidence type="ECO:0000313" key="4">
    <source>
        <dbReference type="EMBL" id="VFK61150.1"/>
    </source>
</evidence>
<keyword evidence="2" id="KW-0560">Oxidoreductase</keyword>
<evidence type="ECO:0000313" key="2">
    <source>
        <dbReference type="EMBL" id="VFK54976.1"/>
    </source>
</evidence>
<feature type="domain" description="VOC" evidence="1">
    <location>
        <begin position="1"/>
        <end position="72"/>
    </location>
</feature>
<accession>A0A450ZMH2</accession>
<organism evidence="2">
    <name type="scientific">Candidatus Kentrum sp. TUN</name>
    <dbReference type="NCBI Taxonomy" id="2126343"/>
    <lineage>
        <taxon>Bacteria</taxon>
        <taxon>Pseudomonadati</taxon>
        <taxon>Pseudomonadota</taxon>
        <taxon>Gammaproteobacteria</taxon>
        <taxon>Candidatus Kentrum</taxon>
    </lineage>
</organism>
<protein>
    <submittedName>
        <fullName evidence="2">Glyoxalase/Bleomycin resistance protein/Dioxygenase superfamily protein</fullName>
    </submittedName>
</protein>
<dbReference type="GO" id="GO:0051213">
    <property type="term" value="F:dioxygenase activity"/>
    <property type="evidence" value="ECO:0007669"/>
    <property type="project" value="UniProtKB-KW"/>
</dbReference>
<dbReference type="AlphaFoldDB" id="A0A450ZMH2"/>
<dbReference type="SUPFAM" id="SSF54593">
    <property type="entry name" value="Glyoxalase/Bleomycin resistance protein/Dihydroxybiphenyl dioxygenase"/>
    <property type="match status" value="1"/>
</dbReference>
<name>A0A450ZMH2_9GAMM</name>
<evidence type="ECO:0000259" key="1">
    <source>
        <dbReference type="PROSITE" id="PS51819"/>
    </source>
</evidence>
<dbReference type="EMBL" id="CAADFV010000062">
    <property type="protein sequence ID" value="VFK61150.1"/>
    <property type="molecule type" value="Genomic_DNA"/>
</dbReference>
<dbReference type="EMBL" id="CAADFY010000061">
    <property type="protein sequence ID" value="VFK54976.1"/>
    <property type="molecule type" value="Genomic_DNA"/>
</dbReference>
<dbReference type="InterPro" id="IPR037523">
    <property type="entry name" value="VOC_core"/>
</dbReference>
<dbReference type="Pfam" id="PF00903">
    <property type="entry name" value="Glyoxalase"/>
    <property type="match status" value="1"/>
</dbReference>
<gene>
    <name evidence="3" type="ORF">BECKTUN1418D_GA0071000_10869</name>
    <name evidence="4" type="ORF">BECKTUN1418E_GA0071001_106212</name>
    <name evidence="2" type="ORF">BECKTUN1418F_GA0071002_106112</name>
</gene>
<reference evidence="2" key="1">
    <citation type="submission" date="2019-02" db="EMBL/GenBank/DDBJ databases">
        <authorList>
            <person name="Gruber-Vodicka R. H."/>
            <person name="Seah K. B. B."/>
        </authorList>
    </citation>
    <scope>NUCLEOTIDE SEQUENCE</scope>
    <source>
        <strain evidence="3">BECK_BY1</strain>
        <strain evidence="4">BECK_BY2</strain>
        <strain evidence="2">BECK_BY3</strain>
    </source>
</reference>
<dbReference type="InterPro" id="IPR004360">
    <property type="entry name" value="Glyas_Fos-R_dOase_dom"/>
</dbReference>
<keyword evidence="2" id="KW-0223">Dioxygenase</keyword>
<proteinExistence type="predicted"/>